<proteinExistence type="predicted"/>
<dbReference type="WBParaSite" id="ALUE_0001857901-mRNA-1">
    <property type="protein sequence ID" value="ALUE_0001857901-mRNA-1"/>
    <property type="gene ID" value="ALUE_0001857901"/>
</dbReference>
<organism evidence="3 4">
    <name type="scientific">Ascaris lumbricoides</name>
    <name type="common">Giant roundworm</name>
    <dbReference type="NCBI Taxonomy" id="6252"/>
    <lineage>
        <taxon>Eukaryota</taxon>
        <taxon>Metazoa</taxon>
        <taxon>Ecdysozoa</taxon>
        <taxon>Nematoda</taxon>
        <taxon>Chromadorea</taxon>
        <taxon>Rhabditida</taxon>
        <taxon>Spirurina</taxon>
        <taxon>Ascaridomorpha</taxon>
        <taxon>Ascaridoidea</taxon>
        <taxon>Ascarididae</taxon>
        <taxon>Ascaris</taxon>
    </lineage>
</organism>
<dbReference type="AlphaFoldDB" id="A0A9J2QAQ6"/>
<keyword evidence="2" id="KW-0472">Membrane</keyword>
<sequence>MSSCRILVQHSSLLRCTTTFLRKHTLSGDAYQFLQKSEIPSYHFQKSLRRLPIPKLERTCERSLFCFLLYIIFISNLHVIIESHFYRC</sequence>
<evidence type="ECO:0000256" key="1">
    <source>
        <dbReference type="ARBA" id="ARBA00023315"/>
    </source>
</evidence>
<keyword evidence="1" id="KW-0012">Acyltransferase</keyword>
<evidence type="ECO:0000313" key="3">
    <source>
        <dbReference type="Proteomes" id="UP000036681"/>
    </source>
</evidence>
<keyword evidence="3" id="KW-1185">Reference proteome</keyword>
<keyword evidence="2" id="KW-1133">Transmembrane helix</keyword>
<dbReference type="Proteomes" id="UP000036681">
    <property type="component" value="Unplaced"/>
</dbReference>
<evidence type="ECO:0000256" key="2">
    <source>
        <dbReference type="SAM" id="Phobius"/>
    </source>
</evidence>
<feature type="transmembrane region" description="Helical" evidence="2">
    <location>
        <begin position="64"/>
        <end position="81"/>
    </location>
</feature>
<dbReference type="GO" id="GO:0016746">
    <property type="term" value="F:acyltransferase activity"/>
    <property type="evidence" value="ECO:0007669"/>
    <property type="project" value="UniProtKB-KW"/>
</dbReference>
<accession>A0A9J2QAQ6</accession>
<reference evidence="4" key="1">
    <citation type="submission" date="2023-03" db="UniProtKB">
        <authorList>
            <consortium name="WormBaseParasite"/>
        </authorList>
    </citation>
    <scope>IDENTIFICATION</scope>
</reference>
<dbReference type="InterPro" id="IPR042572">
    <property type="entry name" value="Carn_acyl_trans_N"/>
</dbReference>
<evidence type="ECO:0000313" key="4">
    <source>
        <dbReference type="WBParaSite" id="ALUE_0001857901-mRNA-1"/>
    </source>
</evidence>
<keyword evidence="1" id="KW-0808">Transferase</keyword>
<protein>
    <submittedName>
        <fullName evidence="4">Ovule protein</fullName>
    </submittedName>
</protein>
<name>A0A9J2QAQ6_ASCLU</name>
<keyword evidence="2" id="KW-0812">Transmembrane</keyword>
<dbReference type="Gene3D" id="1.10.275.20">
    <property type="entry name" value="Choline/Carnitine o-acyltransferase"/>
    <property type="match status" value="1"/>
</dbReference>